<organism evidence="3">
    <name type="scientific">Streptomyces auratus AGR0001</name>
    <dbReference type="NCBI Taxonomy" id="1160718"/>
    <lineage>
        <taxon>Bacteria</taxon>
        <taxon>Bacillati</taxon>
        <taxon>Actinomycetota</taxon>
        <taxon>Actinomycetes</taxon>
        <taxon>Kitasatosporales</taxon>
        <taxon>Streptomycetaceae</taxon>
        <taxon>Streptomyces</taxon>
    </lineage>
</organism>
<dbReference type="STRING" id="1160718.SU9_32133"/>
<reference evidence="4" key="2">
    <citation type="submission" date="2021-04" db="EMBL/GenBank/DDBJ databases">
        <authorList>
            <person name="Wen M.-L."/>
            <person name="Han X.-L."/>
            <person name="Xiong J."/>
        </authorList>
    </citation>
    <scope>NUCLEOTIDE SEQUENCE</scope>
    <source>
        <strain evidence="4">AGR0001</strain>
    </source>
</reference>
<feature type="transmembrane region" description="Helical" evidence="2">
    <location>
        <begin position="63"/>
        <end position="81"/>
    </location>
</feature>
<evidence type="ECO:0000313" key="5">
    <source>
        <dbReference type="Proteomes" id="UP000009036"/>
    </source>
</evidence>
<reference evidence="3" key="1">
    <citation type="journal article" date="2012" name="J. Bacteriol.">
        <title>Genome Sequence of Streptomyces auratus Strain AGR0001, a Phoslactomycin-Producing Actinomycete.</title>
        <authorList>
            <person name="Han X."/>
            <person name="Li M."/>
            <person name="Ding Z."/>
            <person name="Zhao J."/>
            <person name="Ji K."/>
            <person name="Wen M."/>
            <person name="Lu T."/>
        </authorList>
    </citation>
    <scope>NUCLEOTIDE SEQUENCE [LARGE SCALE GENOMIC DNA]</scope>
    <source>
        <strain evidence="3">AGR0001</strain>
    </source>
</reference>
<gene>
    <name evidence="4" type="ORF">SU9_032235</name>
    <name evidence="3" type="ORF">SU9_32133</name>
</gene>
<dbReference type="Proteomes" id="UP000009036">
    <property type="component" value="Chromosome"/>
</dbReference>
<dbReference type="KEGG" id="sauh:SU9_032235"/>
<keyword evidence="5" id="KW-1185">Reference proteome</keyword>
<accession>J1RW85</accession>
<feature type="transmembrane region" description="Helical" evidence="2">
    <location>
        <begin position="101"/>
        <end position="122"/>
    </location>
</feature>
<feature type="region of interest" description="Disordered" evidence="1">
    <location>
        <begin position="1"/>
        <end position="33"/>
    </location>
</feature>
<proteinExistence type="predicted"/>
<evidence type="ECO:0000256" key="1">
    <source>
        <dbReference type="SAM" id="MobiDB-lite"/>
    </source>
</evidence>
<protein>
    <submittedName>
        <fullName evidence="3">Uncharacterized protein</fullName>
    </submittedName>
</protein>
<dbReference type="AlphaFoldDB" id="J1RW85"/>
<dbReference type="PATRIC" id="fig|1160718.3.peg.6497"/>
<dbReference type="OrthoDB" id="10012261at2"/>
<dbReference type="EMBL" id="CP072931">
    <property type="protein sequence ID" value="QTZ95553.1"/>
    <property type="molecule type" value="Genomic_DNA"/>
</dbReference>
<evidence type="ECO:0000313" key="3">
    <source>
        <dbReference type="EMBL" id="EJJ02802.1"/>
    </source>
</evidence>
<sequence>MPTPARRPPHCAAGTGAAIPPSRNAAASDAPAPSPGKGSIAGLYLVAGLVMGGVWAWNHGSPLWEHAVKLLVLLFVAAPLLHLARSRRAARRPAHRLRLSFVRLATAKIALVVLALGASWLLEDSMPDPDLVVAAGLAAVITLLGPLLHRYLLVRSPAAVP</sequence>
<feature type="compositionally biased region" description="Low complexity" evidence="1">
    <location>
        <begin position="20"/>
        <end position="31"/>
    </location>
</feature>
<evidence type="ECO:0000256" key="2">
    <source>
        <dbReference type="SAM" id="Phobius"/>
    </source>
</evidence>
<keyword evidence="2" id="KW-1133">Transmembrane helix</keyword>
<dbReference type="HOGENOM" id="CLU_1642726_0_0_11"/>
<dbReference type="EMBL" id="AJGV01000206">
    <property type="protein sequence ID" value="EJJ02802.1"/>
    <property type="molecule type" value="Genomic_DNA"/>
</dbReference>
<keyword evidence="2" id="KW-0812">Transmembrane</keyword>
<dbReference type="eggNOG" id="ENOG502ZUCM">
    <property type="taxonomic scope" value="Bacteria"/>
</dbReference>
<keyword evidence="2" id="KW-0472">Membrane</keyword>
<evidence type="ECO:0000313" key="4">
    <source>
        <dbReference type="EMBL" id="QTZ95553.1"/>
    </source>
</evidence>
<name>J1RW85_9ACTN</name>
<dbReference type="RefSeq" id="WP_006607931.1">
    <property type="nucleotide sequence ID" value="NZ_CP072931.1"/>
</dbReference>
<feature type="transmembrane region" description="Helical" evidence="2">
    <location>
        <begin position="40"/>
        <end position="57"/>
    </location>
</feature>
<feature type="transmembrane region" description="Helical" evidence="2">
    <location>
        <begin position="134"/>
        <end position="153"/>
    </location>
</feature>